<reference evidence="2" key="1">
    <citation type="submission" date="2020-08" db="EMBL/GenBank/DDBJ databases">
        <title>Multicomponent nature underlies the extraordinary mechanical properties of spider dragline silk.</title>
        <authorList>
            <person name="Kono N."/>
            <person name="Nakamura H."/>
            <person name="Mori M."/>
            <person name="Yoshida Y."/>
            <person name="Ohtoshi R."/>
            <person name="Malay A.D."/>
            <person name="Moran D.A.P."/>
            <person name="Tomita M."/>
            <person name="Numata K."/>
            <person name="Arakawa K."/>
        </authorList>
    </citation>
    <scope>NUCLEOTIDE SEQUENCE</scope>
</reference>
<organism evidence="2 3">
    <name type="scientific">Trichonephila inaurata madagascariensis</name>
    <dbReference type="NCBI Taxonomy" id="2747483"/>
    <lineage>
        <taxon>Eukaryota</taxon>
        <taxon>Metazoa</taxon>
        <taxon>Ecdysozoa</taxon>
        <taxon>Arthropoda</taxon>
        <taxon>Chelicerata</taxon>
        <taxon>Arachnida</taxon>
        <taxon>Araneae</taxon>
        <taxon>Araneomorphae</taxon>
        <taxon>Entelegynae</taxon>
        <taxon>Araneoidea</taxon>
        <taxon>Nephilidae</taxon>
        <taxon>Trichonephila</taxon>
        <taxon>Trichonephila inaurata</taxon>
    </lineage>
</organism>
<evidence type="ECO:0000313" key="3">
    <source>
        <dbReference type="Proteomes" id="UP000886998"/>
    </source>
</evidence>
<proteinExistence type="predicted"/>
<protein>
    <submittedName>
        <fullName evidence="2">Uncharacterized protein</fullName>
    </submittedName>
</protein>
<keyword evidence="3" id="KW-1185">Reference proteome</keyword>
<dbReference type="Proteomes" id="UP000886998">
    <property type="component" value="Unassembled WGS sequence"/>
</dbReference>
<evidence type="ECO:0000313" key="2">
    <source>
        <dbReference type="EMBL" id="GFY66323.1"/>
    </source>
</evidence>
<comment type="caution">
    <text evidence="2">The sequence shown here is derived from an EMBL/GenBank/DDBJ whole genome shotgun (WGS) entry which is preliminary data.</text>
</comment>
<feature type="compositionally biased region" description="Polar residues" evidence="1">
    <location>
        <begin position="75"/>
        <end position="88"/>
    </location>
</feature>
<gene>
    <name evidence="2" type="ORF">TNIN_86901</name>
</gene>
<dbReference type="AlphaFoldDB" id="A0A8X6Y603"/>
<feature type="region of interest" description="Disordered" evidence="1">
    <location>
        <begin position="63"/>
        <end position="95"/>
    </location>
</feature>
<dbReference type="EMBL" id="BMAV01015969">
    <property type="protein sequence ID" value="GFY66323.1"/>
    <property type="molecule type" value="Genomic_DNA"/>
</dbReference>
<accession>A0A8X6Y603</accession>
<name>A0A8X6Y603_9ARAC</name>
<evidence type="ECO:0000256" key="1">
    <source>
        <dbReference type="SAM" id="MobiDB-lite"/>
    </source>
</evidence>
<sequence length="95" mass="10861">MKERSKIGSNRRNYIKTIDITDTLRCLWCPTWEREPSWWGSGWLKEKGLTYLNGDEDLIFRGGREGTKGALTSGRKGTSSQSMGSSWRLSEKKDS</sequence>